<reference evidence="1" key="1">
    <citation type="journal article" date="2021" name="Proc. Natl. Acad. Sci. U.S.A.">
        <title>A Catalog of Tens of Thousands of Viruses from Human Metagenomes Reveals Hidden Associations with Chronic Diseases.</title>
        <authorList>
            <person name="Tisza M.J."/>
            <person name="Buck C.B."/>
        </authorList>
    </citation>
    <scope>NUCLEOTIDE SEQUENCE</scope>
    <source>
        <strain evidence="1">CtBtT5</strain>
    </source>
</reference>
<accession>A0A8S5PYG3</accession>
<protein>
    <submittedName>
        <fullName evidence="1">Uncharacterized protein</fullName>
    </submittedName>
</protein>
<evidence type="ECO:0000313" key="1">
    <source>
        <dbReference type="EMBL" id="DAE11930.1"/>
    </source>
</evidence>
<proteinExistence type="predicted"/>
<dbReference type="EMBL" id="BK015540">
    <property type="protein sequence ID" value="DAE11930.1"/>
    <property type="molecule type" value="Genomic_DNA"/>
</dbReference>
<name>A0A8S5PYG3_9CAUD</name>
<organism evidence="1">
    <name type="scientific">Myoviridae sp. ctBtT5</name>
    <dbReference type="NCBI Taxonomy" id="2825048"/>
    <lineage>
        <taxon>Viruses</taxon>
        <taxon>Duplodnaviria</taxon>
        <taxon>Heunggongvirae</taxon>
        <taxon>Uroviricota</taxon>
        <taxon>Caudoviricetes</taxon>
    </lineage>
</organism>
<sequence>MSFGMRLIASTFWVIPGMSSSTLCAILSLFGVSRFFKI</sequence>